<dbReference type="AlphaFoldDB" id="A0A1L9T4D1"/>
<dbReference type="SUPFAM" id="SSF53474">
    <property type="entry name" value="alpha/beta-Hydrolases"/>
    <property type="match status" value="1"/>
</dbReference>
<gene>
    <name evidence="2" type="ORF">ASPSYDRAFT_35800</name>
</gene>
<dbReference type="InterPro" id="IPR029058">
    <property type="entry name" value="AB_hydrolase_fold"/>
</dbReference>
<evidence type="ECO:0000259" key="1">
    <source>
        <dbReference type="Pfam" id="PF00561"/>
    </source>
</evidence>
<evidence type="ECO:0000313" key="2">
    <source>
        <dbReference type="EMBL" id="OJJ54296.1"/>
    </source>
</evidence>
<dbReference type="VEuPathDB" id="FungiDB:ASPSYDRAFT_35800"/>
<dbReference type="PANTHER" id="PTHR45763:SF46">
    <property type="entry name" value="AB HYDROLASE-1 DOMAIN-CONTAINING PROTEIN"/>
    <property type="match status" value="1"/>
</dbReference>
<dbReference type="STRING" id="1036612.A0A1L9T4D1"/>
<dbReference type="Pfam" id="PF00561">
    <property type="entry name" value="Abhydrolase_1"/>
    <property type="match status" value="1"/>
</dbReference>
<dbReference type="OrthoDB" id="294702at2759"/>
<dbReference type="GeneID" id="63761444"/>
<proteinExistence type="predicted"/>
<keyword evidence="3" id="KW-1185">Reference proteome</keyword>
<reference evidence="3" key="1">
    <citation type="journal article" date="2017" name="Genome Biol.">
        <title>Comparative genomics reveals high biological diversity and specific adaptations in the industrially and medically important fungal genus Aspergillus.</title>
        <authorList>
            <person name="de Vries R.P."/>
            <person name="Riley R."/>
            <person name="Wiebenga A."/>
            <person name="Aguilar-Osorio G."/>
            <person name="Amillis S."/>
            <person name="Uchima C.A."/>
            <person name="Anderluh G."/>
            <person name="Asadollahi M."/>
            <person name="Askin M."/>
            <person name="Barry K."/>
            <person name="Battaglia E."/>
            <person name="Bayram O."/>
            <person name="Benocci T."/>
            <person name="Braus-Stromeyer S.A."/>
            <person name="Caldana C."/>
            <person name="Canovas D."/>
            <person name="Cerqueira G.C."/>
            <person name="Chen F."/>
            <person name="Chen W."/>
            <person name="Choi C."/>
            <person name="Clum A."/>
            <person name="Dos Santos R.A."/>
            <person name="Damasio A.R."/>
            <person name="Diallinas G."/>
            <person name="Emri T."/>
            <person name="Fekete E."/>
            <person name="Flipphi M."/>
            <person name="Freyberg S."/>
            <person name="Gallo A."/>
            <person name="Gournas C."/>
            <person name="Habgood R."/>
            <person name="Hainaut M."/>
            <person name="Harispe M.L."/>
            <person name="Henrissat B."/>
            <person name="Hilden K.S."/>
            <person name="Hope R."/>
            <person name="Hossain A."/>
            <person name="Karabika E."/>
            <person name="Karaffa L."/>
            <person name="Karanyi Z."/>
            <person name="Krasevec N."/>
            <person name="Kuo A."/>
            <person name="Kusch H."/>
            <person name="LaButti K."/>
            <person name="Lagendijk E.L."/>
            <person name="Lapidus A."/>
            <person name="Levasseur A."/>
            <person name="Lindquist E."/>
            <person name="Lipzen A."/>
            <person name="Logrieco A.F."/>
            <person name="MacCabe A."/>
            <person name="Maekelae M.R."/>
            <person name="Malavazi I."/>
            <person name="Melin P."/>
            <person name="Meyer V."/>
            <person name="Mielnichuk N."/>
            <person name="Miskei M."/>
            <person name="Molnar A.P."/>
            <person name="Mule G."/>
            <person name="Ngan C.Y."/>
            <person name="Orejas M."/>
            <person name="Orosz E."/>
            <person name="Ouedraogo J.P."/>
            <person name="Overkamp K.M."/>
            <person name="Park H.-S."/>
            <person name="Perrone G."/>
            <person name="Piumi F."/>
            <person name="Punt P.J."/>
            <person name="Ram A.F."/>
            <person name="Ramon A."/>
            <person name="Rauscher S."/>
            <person name="Record E."/>
            <person name="Riano-Pachon D.M."/>
            <person name="Robert V."/>
            <person name="Roehrig J."/>
            <person name="Ruller R."/>
            <person name="Salamov A."/>
            <person name="Salih N.S."/>
            <person name="Samson R.A."/>
            <person name="Sandor E."/>
            <person name="Sanguinetti M."/>
            <person name="Schuetze T."/>
            <person name="Sepcic K."/>
            <person name="Shelest E."/>
            <person name="Sherlock G."/>
            <person name="Sophianopoulou V."/>
            <person name="Squina F.M."/>
            <person name="Sun H."/>
            <person name="Susca A."/>
            <person name="Todd R.B."/>
            <person name="Tsang A."/>
            <person name="Unkles S.E."/>
            <person name="van de Wiele N."/>
            <person name="van Rossen-Uffink D."/>
            <person name="Oliveira J.V."/>
            <person name="Vesth T.C."/>
            <person name="Visser J."/>
            <person name="Yu J.-H."/>
            <person name="Zhou M."/>
            <person name="Andersen M.R."/>
            <person name="Archer D.B."/>
            <person name="Baker S.E."/>
            <person name="Benoit I."/>
            <person name="Brakhage A.A."/>
            <person name="Braus G.H."/>
            <person name="Fischer R."/>
            <person name="Frisvad J.C."/>
            <person name="Goldman G.H."/>
            <person name="Houbraken J."/>
            <person name="Oakley B."/>
            <person name="Pocsi I."/>
            <person name="Scazzocchio C."/>
            <person name="Seiboth B."/>
            <person name="vanKuyk P.A."/>
            <person name="Wortman J."/>
            <person name="Dyer P.S."/>
            <person name="Grigoriev I.V."/>
        </authorList>
    </citation>
    <scope>NUCLEOTIDE SEQUENCE [LARGE SCALE GENOMIC DNA]</scope>
    <source>
        <strain evidence="3">CBS 593.65</strain>
    </source>
</reference>
<dbReference type="Gene3D" id="3.40.50.1820">
    <property type="entry name" value="alpha/beta hydrolase"/>
    <property type="match status" value="1"/>
</dbReference>
<dbReference type="RefSeq" id="XP_040698102.1">
    <property type="nucleotide sequence ID" value="XM_040845371.1"/>
</dbReference>
<accession>A0A1L9T4D1</accession>
<dbReference type="Proteomes" id="UP000184356">
    <property type="component" value="Unassembled WGS sequence"/>
</dbReference>
<dbReference type="PANTHER" id="PTHR45763">
    <property type="entry name" value="HYDROLASE, ALPHA/BETA FOLD FAMILY PROTEIN, EXPRESSED-RELATED"/>
    <property type="match status" value="1"/>
</dbReference>
<protein>
    <recommendedName>
        <fullName evidence="1">AB hydrolase-1 domain-containing protein</fullName>
    </recommendedName>
</protein>
<organism evidence="2 3">
    <name type="scientific">Aspergillus sydowii CBS 593.65</name>
    <dbReference type="NCBI Taxonomy" id="1036612"/>
    <lineage>
        <taxon>Eukaryota</taxon>
        <taxon>Fungi</taxon>
        <taxon>Dikarya</taxon>
        <taxon>Ascomycota</taxon>
        <taxon>Pezizomycotina</taxon>
        <taxon>Eurotiomycetes</taxon>
        <taxon>Eurotiomycetidae</taxon>
        <taxon>Eurotiales</taxon>
        <taxon>Aspergillaceae</taxon>
        <taxon>Aspergillus</taxon>
        <taxon>Aspergillus subgen. Nidulantes</taxon>
    </lineage>
</organism>
<dbReference type="EMBL" id="KV878595">
    <property type="protein sequence ID" value="OJJ54296.1"/>
    <property type="molecule type" value="Genomic_DNA"/>
</dbReference>
<feature type="domain" description="AB hydrolase-1" evidence="1">
    <location>
        <begin position="45"/>
        <end position="133"/>
    </location>
</feature>
<evidence type="ECO:0000313" key="3">
    <source>
        <dbReference type="Proteomes" id="UP000184356"/>
    </source>
</evidence>
<dbReference type="InterPro" id="IPR000073">
    <property type="entry name" value="AB_hydrolase_1"/>
</dbReference>
<name>A0A1L9T4D1_9EURO</name>
<sequence>MTARPIPTRLVNTIRSYSTRANQTLTLPDSRTLRYAEYGIPTGTPLLYLHGFPSSRLEASAFEPIARRRNLRIIAPDRPGYGLSTFHPGRQIPDYPADVLSLADHLSLPRFAVLGGSGGGPYAIACAHSLPNERLSGVGVLAGAGPWSAGMQYVSITRRLTSLGATYTPVALRLVLDGLVNTLRWAVTTGPATRWIDGWLEKQSSTEKGTLSIEERRQMLLDVTFEAFVQGSGATVQEAVLLSHDWGFQFEDVLYDKVRIWHGVRDTNAPIEMIRYMAGRMPNCVLTEFDDSHYTVARHIDRILEELVPVA</sequence>